<feature type="binding site" evidence="17">
    <location>
        <position position="396"/>
    </location>
    <ligand>
        <name>Ca(2+)</name>
        <dbReference type="ChEBI" id="CHEBI:29108"/>
    </ligand>
</feature>
<proteinExistence type="predicted"/>
<evidence type="ECO:0000256" key="3">
    <source>
        <dbReference type="ARBA" id="ARBA00004496"/>
    </source>
</evidence>
<feature type="compositionally biased region" description="Basic and acidic residues" evidence="19">
    <location>
        <begin position="501"/>
        <end position="513"/>
    </location>
</feature>
<evidence type="ECO:0000256" key="9">
    <source>
        <dbReference type="ARBA" id="ARBA00023098"/>
    </source>
</evidence>
<evidence type="ECO:0000256" key="8">
    <source>
        <dbReference type="ARBA" id="ARBA00022963"/>
    </source>
</evidence>
<keyword evidence="20" id="KW-0812">Transmembrane</keyword>
<dbReference type="GO" id="GO:0005737">
    <property type="term" value="C:cytoplasm"/>
    <property type="evidence" value="ECO:0007669"/>
    <property type="project" value="UniProtKB-SubCell"/>
</dbReference>
<reference evidence="23" key="2">
    <citation type="submission" date="2025-08" db="UniProtKB">
        <authorList>
            <consortium name="Ensembl"/>
        </authorList>
    </citation>
    <scope>IDENTIFICATION</scope>
</reference>
<keyword evidence="7 17" id="KW-0106">Calcium</keyword>
<dbReference type="AlphaFoldDB" id="A0A672YL19"/>
<evidence type="ECO:0000256" key="13">
    <source>
        <dbReference type="ARBA" id="ARBA00023674"/>
    </source>
</evidence>
<evidence type="ECO:0000256" key="1">
    <source>
        <dbReference type="ARBA" id="ARBA00004123"/>
    </source>
</evidence>
<dbReference type="SUPFAM" id="SSF69989">
    <property type="entry name" value="C-terminal domain of PLC-beta"/>
    <property type="match status" value="1"/>
</dbReference>
<dbReference type="CDD" id="cd08591">
    <property type="entry name" value="PI-PLCc_beta"/>
    <property type="match status" value="1"/>
</dbReference>
<accession>A0A672YL19</accession>
<evidence type="ECO:0000256" key="2">
    <source>
        <dbReference type="ARBA" id="ARBA00004370"/>
    </source>
</evidence>
<evidence type="ECO:0000313" key="23">
    <source>
        <dbReference type="Ensembl" id="ENSSORP00005005286.1"/>
    </source>
</evidence>
<dbReference type="InterPro" id="IPR000008">
    <property type="entry name" value="C2_dom"/>
</dbReference>
<comment type="catalytic activity">
    <reaction evidence="13">
        <text>a 1,2-diacyl-sn-glycero-3-phospho-(1D-myo-inositol-4,5-bisphosphate) + H2O = 1D-myo-inositol 1,4,5-trisphosphate + a 1,2-diacyl-sn-glycerol + H(+)</text>
        <dbReference type="Rhea" id="RHEA:33179"/>
        <dbReference type="ChEBI" id="CHEBI:15377"/>
        <dbReference type="ChEBI" id="CHEBI:15378"/>
        <dbReference type="ChEBI" id="CHEBI:17815"/>
        <dbReference type="ChEBI" id="CHEBI:58456"/>
        <dbReference type="ChEBI" id="CHEBI:203600"/>
        <dbReference type="EC" id="3.1.4.11"/>
    </reaction>
    <physiologicalReaction direction="left-to-right" evidence="13">
        <dbReference type="Rhea" id="RHEA:33180"/>
    </physiologicalReaction>
</comment>
<dbReference type="FunFam" id="2.60.40.150:FF:000008">
    <property type="entry name" value="1-phosphatidylinositol 4,5-bisphosphate phosphodiesterase"/>
    <property type="match status" value="1"/>
</dbReference>
<dbReference type="Pfam" id="PF00388">
    <property type="entry name" value="PI-PLC-X"/>
    <property type="match status" value="1"/>
</dbReference>
<dbReference type="Gene3D" id="1.20.1230.10">
    <property type="entry name" value="Phospholipase C beta, distal C-terminal domain"/>
    <property type="match status" value="2"/>
</dbReference>
<dbReference type="Gene3D" id="2.60.40.150">
    <property type="entry name" value="C2 domain"/>
    <property type="match status" value="1"/>
</dbReference>
<feature type="binding site" evidence="17">
    <location>
        <position position="316"/>
    </location>
    <ligand>
        <name>Ca(2+)</name>
        <dbReference type="ChEBI" id="CHEBI:29108"/>
    </ligand>
</feature>
<keyword evidence="8 15" id="KW-0442">Lipid degradation</keyword>
<dbReference type="PANTHER" id="PTHR10336">
    <property type="entry name" value="PHOSPHOINOSITIDE-SPECIFIC PHOSPHOLIPASE C FAMILY PROTEIN"/>
    <property type="match status" value="1"/>
</dbReference>
<dbReference type="SUPFAM" id="SSF49562">
    <property type="entry name" value="C2 domain (Calcium/lipid-binding domain, CaLB)"/>
    <property type="match status" value="1"/>
</dbReference>
<dbReference type="InterPro" id="IPR042531">
    <property type="entry name" value="PLC-beta_C_sf"/>
</dbReference>
<dbReference type="Pfam" id="PF22631">
    <property type="entry name" value="PLCB1-4-like_EFh"/>
    <property type="match status" value="1"/>
</dbReference>
<dbReference type="GO" id="GO:0051209">
    <property type="term" value="P:release of sequestered calcium ion into cytosol"/>
    <property type="evidence" value="ECO:0007669"/>
    <property type="project" value="TreeGrafter"/>
</dbReference>
<comment type="catalytic activity">
    <reaction evidence="14">
        <text>a 1,2-diacyl-sn-glycero-3-phospho-(1D-myo-inositol) + H2O = 1D-myo-inositol 1-phosphate + a 1,2-diacyl-sn-glycerol + H(+)</text>
        <dbReference type="Rhea" id="RHEA:43484"/>
        <dbReference type="ChEBI" id="CHEBI:15377"/>
        <dbReference type="ChEBI" id="CHEBI:15378"/>
        <dbReference type="ChEBI" id="CHEBI:17815"/>
        <dbReference type="ChEBI" id="CHEBI:57880"/>
        <dbReference type="ChEBI" id="CHEBI:58433"/>
    </reaction>
    <physiologicalReaction direction="left-to-right" evidence="14">
        <dbReference type="Rhea" id="RHEA:43485"/>
    </physiologicalReaction>
</comment>
<dbReference type="PANTHER" id="PTHR10336:SF11">
    <property type="entry name" value="1-PHOSPHATIDYLINOSITOL 4,5-BISPHOSPHATE PHOSPHODIESTERASE BETA-3"/>
    <property type="match status" value="1"/>
</dbReference>
<comment type="subcellular location">
    <subcellularLocation>
        <location evidence="3">Cytoplasm</location>
    </subcellularLocation>
    <subcellularLocation>
        <location evidence="2">Membrane</location>
    </subcellularLocation>
    <subcellularLocation>
        <location evidence="1">Nucleus</location>
    </subcellularLocation>
</comment>
<dbReference type="InterPro" id="IPR017946">
    <property type="entry name" value="PLC-like_Pdiesterase_TIM-brl"/>
</dbReference>
<dbReference type="SMART" id="SM00149">
    <property type="entry name" value="PLCYc"/>
    <property type="match status" value="1"/>
</dbReference>
<dbReference type="Gene3D" id="3.20.20.190">
    <property type="entry name" value="Phosphatidylinositol (PI) phosphodiesterase"/>
    <property type="match status" value="1"/>
</dbReference>
<dbReference type="PRINTS" id="PR00390">
    <property type="entry name" value="PHPHLIPASEC"/>
</dbReference>
<dbReference type="GO" id="GO:0007186">
    <property type="term" value="P:G protein-coupled receptor signaling pathway"/>
    <property type="evidence" value="ECO:0007669"/>
    <property type="project" value="TreeGrafter"/>
</dbReference>
<evidence type="ECO:0000256" key="11">
    <source>
        <dbReference type="ARBA" id="ARBA00023224"/>
    </source>
</evidence>
<keyword evidence="4" id="KW-0963">Cytoplasm</keyword>
<keyword evidence="18" id="KW-0175">Coiled coil</keyword>
<keyword evidence="6 15" id="KW-0378">Hydrolase</keyword>
<dbReference type="PIRSF" id="PIRSF000956">
    <property type="entry name" value="PLC-beta"/>
    <property type="match status" value="1"/>
</dbReference>
<dbReference type="InterPro" id="IPR037862">
    <property type="entry name" value="PLC-beta_PH"/>
</dbReference>
<dbReference type="Gene3D" id="2.30.29.240">
    <property type="match status" value="1"/>
</dbReference>
<dbReference type="Pfam" id="PF00387">
    <property type="entry name" value="PI-PLC-Y"/>
    <property type="match status" value="1"/>
</dbReference>
<dbReference type="InterPro" id="IPR016280">
    <property type="entry name" value="PLC-beta"/>
</dbReference>
<dbReference type="PROSITE" id="PS50008">
    <property type="entry name" value="PIPLC_Y_DOMAIN"/>
    <property type="match status" value="1"/>
</dbReference>
<dbReference type="SMART" id="SM00148">
    <property type="entry name" value="PLCXc"/>
    <property type="match status" value="1"/>
</dbReference>
<keyword evidence="24" id="KW-1185">Reference proteome</keyword>
<dbReference type="SUPFAM" id="SSF51695">
    <property type="entry name" value="PLC-like phosphodiesterases"/>
    <property type="match status" value="1"/>
</dbReference>
<dbReference type="GO" id="GO:0005634">
    <property type="term" value="C:nucleus"/>
    <property type="evidence" value="ECO:0007669"/>
    <property type="project" value="UniProtKB-SubCell"/>
</dbReference>
<dbReference type="Proteomes" id="UP000472271">
    <property type="component" value="Chromosome 18"/>
</dbReference>
<dbReference type="Ensembl" id="ENSSORT00005005442.1">
    <property type="protein sequence ID" value="ENSSORP00005005286.1"/>
    <property type="gene ID" value="ENSSORG00005002115.1"/>
</dbReference>
<feature type="region of interest" description="Disordered" evidence="19">
    <location>
        <begin position="453"/>
        <end position="486"/>
    </location>
</feature>
<evidence type="ECO:0000256" key="18">
    <source>
        <dbReference type="SAM" id="Coils"/>
    </source>
</evidence>
<dbReference type="CDD" id="cd00275">
    <property type="entry name" value="C2_PLC_like"/>
    <property type="match status" value="1"/>
</dbReference>
<dbReference type="Pfam" id="PF17787">
    <property type="entry name" value="PH_14"/>
    <property type="match status" value="1"/>
</dbReference>
<keyword evidence="11 15" id="KW-0807">Transducer</keyword>
<dbReference type="PROSITE" id="PS50007">
    <property type="entry name" value="PIPLC_X_DOMAIN"/>
    <property type="match status" value="1"/>
</dbReference>
<dbReference type="GO" id="GO:0048015">
    <property type="term" value="P:phosphatidylinositol-mediated signaling"/>
    <property type="evidence" value="ECO:0007669"/>
    <property type="project" value="TreeGrafter"/>
</dbReference>
<reference evidence="23" key="3">
    <citation type="submission" date="2025-09" db="UniProtKB">
        <authorList>
            <consortium name="Ensembl"/>
        </authorList>
    </citation>
    <scope>IDENTIFICATION</scope>
</reference>
<keyword evidence="12" id="KW-0539">Nucleus</keyword>
<dbReference type="InterPro" id="IPR001192">
    <property type="entry name" value="PI-PLC_fam"/>
</dbReference>
<dbReference type="InterPro" id="IPR053945">
    <property type="entry name" value="PLCB1-4-like_EFh"/>
</dbReference>
<dbReference type="GO" id="GO:0046488">
    <property type="term" value="P:phosphatidylinositol metabolic process"/>
    <property type="evidence" value="ECO:0007669"/>
    <property type="project" value="TreeGrafter"/>
</dbReference>
<feature type="active site" evidence="16">
    <location>
        <position position="362"/>
    </location>
</feature>
<gene>
    <name evidence="23" type="primary">plcb3</name>
</gene>
<evidence type="ECO:0000259" key="22">
    <source>
        <dbReference type="PROSITE" id="PS50008"/>
    </source>
</evidence>
<dbReference type="SUPFAM" id="SSF50729">
    <property type="entry name" value="PH domain-like"/>
    <property type="match status" value="1"/>
</dbReference>
<dbReference type="CDD" id="cd13361">
    <property type="entry name" value="PH_PLC_beta"/>
    <property type="match status" value="1"/>
</dbReference>
<keyword evidence="10 20" id="KW-0472">Membrane</keyword>
<comment type="cofactor">
    <cofactor evidence="17">
        <name>Ca(2+)</name>
        <dbReference type="ChEBI" id="CHEBI:29108"/>
    </cofactor>
    <text evidence="17">Binds 1 Ca(2+) ion per subunit.</text>
</comment>
<dbReference type="GO" id="GO:0016042">
    <property type="term" value="P:lipid catabolic process"/>
    <property type="evidence" value="ECO:0007669"/>
    <property type="project" value="UniProtKB-KW"/>
</dbReference>
<protein>
    <recommendedName>
        <fullName evidence="15">1-phosphatidylinositol 4,5-bisphosphate phosphodiesterase</fullName>
        <ecNumber evidence="15">3.1.4.11</ecNumber>
    </recommendedName>
</protein>
<evidence type="ECO:0000256" key="7">
    <source>
        <dbReference type="ARBA" id="ARBA00022837"/>
    </source>
</evidence>
<keyword evidence="17" id="KW-0479">Metal-binding</keyword>
<evidence type="ECO:0000313" key="24">
    <source>
        <dbReference type="Proteomes" id="UP000472271"/>
    </source>
</evidence>
<dbReference type="InterPro" id="IPR001711">
    <property type="entry name" value="PLipase_C_Pinositol-sp_Y"/>
</dbReference>
<keyword evidence="9 15" id="KW-0443">Lipid metabolism</keyword>
<dbReference type="EC" id="3.1.4.11" evidence="15"/>
<evidence type="ECO:0000256" key="17">
    <source>
        <dbReference type="PIRSR" id="PIRSR000956-2"/>
    </source>
</evidence>
<evidence type="ECO:0000256" key="4">
    <source>
        <dbReference type="ARBA" id="ARBA00022490"/>
    </source>
</evidence>
<feature type="region of interest" description="Disordered" evidence="19">
    <location>
        <begin position="501"/>
        <end position="524"/>
    </location>
</feature>
<evidence type="ECO:0000256" key="12">
    <source>
        <dbReference type="ARBA" id="ARBA00023242"/>
    </source>
</evidence>
<feature type="coiled-coil region" evidence="18">
    <location>
        <begin position="884"/>
        <end position="969"/>
    </location>
</feature>
<dbReference type="Gene3D" id="1.10.238.10">
    <property type="entry name" value="EF-hand"/>
    <property type="match status" value="1"/>
</dbReference>
<dbReference type="SMART" id="SM00239">
    <property type="entry name" value="C2"/>
    <property type="match status" value="1"/>
</dbReference>
<dbReference type="InterPro" id="IPR011992">
    <property type="entry name" value="EF-hand-dom_pair"/>
</dbReference>
<feature type="binding site" evidence="17">
    <location>
        <position position="347"/>
    </location>
    <ligand>
        <name>Ca(2+)</name>
        <dbReference type="ChEBI" id="CHEBI:29108"/>
    </ligand>
</feature>
<dbReference type="InterPro" id="IPR000909">
    <property type="entry name" value="PLipase_C_PInositol-sp_X_dom"/>
</dbReference>
<keyword evidence="20" id="KW-1133">Transmembrane helix</keyword>
<reference evidence="23" key="1">
    <citation type="submission" date="2019-06" db="EMBL/GenBank/DDBJ databases">
        <authorList>
            <consortium name="Wellcome Sanger Institute Data Sharing"/>
        </authorList>
    </citation>
    <scope>NUCLEOTIDE SEQUENCE [LARGE SCALE GENOMIC DNA]</scope>
</reference>
<evidence type="ECO:0000256" key="14">
    <source>
        <dbReference type="ARBA" id="ARBA00023726"/>
    </source>
</evidence>
<evidence type="ECO:0000256" key="6">
    <source>
        <dbReference type="ARBA" id="ARBA00022801"/>
    </source>
</evidence>
<dbReference type="GO" id="GO:0016020">
    <property type="term" value="C:membrane"/>
    <property type="evidence" value="ECO:0007669"/>
    <property type="project" value="UniProtKB-SubCell"/>
</dbReference>
<dbReference type="FunFam" id="1.10.238.10:FF:000048">
    <property type="entry name" value="1-phosphatidylinositol 4,5-bisphosphate phosphodiesterase"/>
    <property type="match status" value="1"/>
</dbReference>
<dbReference type="GO" id="GO:0005516">
    <property type="term" value="F:calmodulin binding"/>
    <property type="evidence" value="ECO:0007669"/>
    <property type="project" value="TreeGrafter"/>
</dbReference>
<keyword evidence="5" id="KW-0597">Phosphoprotein</keyword>
<dbReference type="SUPFAM" id="SSF47473">
    <property type="entry name" value="EF-hand"/>
    <property type="match status" value="1"/>
</dbReference>
<dbReference type="InterPro" id="IPR014815">
    <property type="entry name" value="PLC-beta_C"/>
</dbReference>
<feature type="active site" evidence="16">
    <location>
        <position position="315"/>
    </location>
</feature>
<evidence type="ECO:0000256" key="19">
    <source>
        <dbReference type="SAM" id="MobiDB-lite"/>
    </source>
</evidence>
<dbReference type="GO" id="GO:0004435">
    <property type="term" value="F:phosphatidylinositol-4,5-bisphosphate phospholipase C activity"/>
    <property type="evidence" value="ECO:0007669"/>
    <property type="project" value="UniProtKB-UniRule"/>
</dbReference>
<evidence type="ECO:0000256" key="5">
    <source>
        <dbReference type="ARBA" id="ARBA00022553"/>
    </source>
</evidence>
<dbReference type="PROSITE" id="PS50004">
    <property type="entry name" value="C2"/>
    <property type="match status" value="1"/>
</dbReference>
<feature type="domain" description="C2" evidence="21">
    <location>
        <begin position="650"/>
        <end position="774"/>
    </location>
</feature>
<dbReference type="Pfam" id="PF08703">
    <property type="entry name" value="PLC-beta_C"/>
    <property type="match status" value="2"/>
</dbReference>
<evidence type="ECO:0000256" key="20">
    <source>
        <dbReference type="SAM" id="Phobius"/>
    </source>
</evidence>
<evidence type="ECO:0000256" key="16">
    <source>
        <dbReference type="PIRSR" id="PIRSR000956-1"/>
    </source>
</evidence>
<organism evidence="23 24">
    <name type="scientific">Sphaeramia orbicularis</name>
    <name type="common">orbiculate cardinalfish</name>
    <dbReference type="NCBI Taxonomy" id="375764"/>
    <lineage>
        <taxon>Eukaryota</taxon>
        <taxon>Metazoa</taxon>
        <taxon>Chordata</taxon>
        <taxon>Craniata</taxon>
        <taxon>Vertebrata</taxon>
        <taxon>Euteleostomi</taxon>
        <taxon>Actinopterygii</taxon>
        <taxon>Neopterygii</taxon>
        <taxon>Teleostei</taxon>
        <taxon>Neoteleostei</taxon>
        <taxon>Acanthomorphata</taxon>
        <taxon>Gobiaria</taxon>
        <taxon>Kurtiformes</taxon>
        <taxon>Apogonoidei</taxon>
        <taxon>Apogonidae</taxon>
        <taxon>Apogoninae</taxon>
        <taxon>Sphaeramia</taxon>
    </lineage>
</organism>
<dbReference type="InterPro" id="IPR035892">
    <property type="entry name" value="C2_domain_sf"/>
</dbReference>
<sequence length="1110" mass="127342">MAGAKPGVHALQLKPVSVHEALKKGGKFIKWDEVRVECLLMKPEVETLDISHIRDTRTGKYAKQPKDPKLREVLGFGKGDNVEGKLVTVVYGNDLVNISFLNFQAMQEDTAKIWTDELFTLATNILSQNASRTTFLLRAYTKLKLQVNQDGKIPVKNVFSFIFLYYFLSVSFYSSFSDLFLQSEGIKPDDFTWEAFQKFLDTLCLRPEIQSIFEECGSKRKPFISLDQLMDFLNRRQRDSRLNEVLYPPLKREQVRQIMEKYETNSSQLERDQISLQAFTRYLGGEENSIVPPERLDVIDDMNQPLAHYFINSSHNTYLTVGQLTGLSSVEMYRQVLLTGCRCVELDCWKGRPPDEEPYITHGFTMTTEIPFKEVIEAIAESAFKMSPYPLILSFENHVDSAKQQAKMAEYCRTIFGDALLIDPLEKYPLIQGQALPSPQELLGKILIKNKKKHYHHRPSSGGSIRRRETEEQSSPNNDCPLLDSDGAQILSNGEEKLAERMIKDSEPRKSIGELKNTGTASSEVNATEEMSTLVNYIEPVKFKSFEVATKRKKFFEMSSFVETKGMDTLKSSPIEFVEYNKNQLSRIYPKGTRVDSSNYMPQLFWNVGCQMVALNFQTLDLPMQLNMGVFEYNGHSGYLLKPEFMRRTDKHFDPFTENIVDGIVANTVKIRIISGQFLTDKKVGVYVEVDMFGLPADTKRKYKTKTSNGNSLDPVWDDDMFVFNKVVLPTLASLRIAVFEENGKFIGHRILPVSAIRPGYHYINLKNELNQPLLLSSLLVCTEAQDYIPNEHQEYAEALTNPIKHISQLDKRMTQLAALRNTSYGPLFCQSSIVLAVISHILSCLLPLLYLCVYITPPGQKEDLIASVLADIQAQSVEELKQQKNYVKILKKHSKEIKELRKKHLKKCVSVCFLISEPNEPVQQELTALDQEIAKQTLQLKEWQMQELLKLRQQLHTVERAKQQAHLEEVGALCDCVCREKKELQKILDRKRQNSISEAKTRDKDKAETELNEINRKHIQDSVTLIRRLEEAQTRRQDKLMLRQREVLQHIDEQLPMVSSTERNVHKWTQGGAISHVFSLIQSVHLAWISVCFLVIFPIVQVILVFILM</sequence>
<dbReference type="GO" id="GO:0005509">
    <property type="term" value="F:calcium ion binding"/>
    <property type="evidence" value="ECO:0007669"/>
    <property type="project" value="UniProtKB-UniRule"/>
</dbReference>
<evidence type="ECO:0000256" key="10">
    <source>
        <dbReference type="ARBA" id="ARBA00023136"/>
    </source>
</evidence>
<name>A0A672YL19_9TELE</name>
<feature type="binding site" evidence="17">
    <location>
        <position position="345"/>
    </location>
    <ligand>
        <name>Ca(2+)</name>
        <dbReference type="ChEBI" id="CHEBI:29108"/>
    </ligand>
</feature>
<evidence type="ECO:0000256" key="15">
    <source>
        <dbReference type="PIRNR" id="PIRNR000956"/>
    </source>
</evidence>
<evidence type="ECO:0000259" key="21">
    <source>
        <dbReference type="PROSITE" id="PS50004"/>
    </source>
</evidence>
<feature type="transmembrane region" description="Helical" evidence="20">
    <location>
        <begin position="1087"/>
        <end position="1109"/>
    </location>
</feature>
<feature type="domain" description="PI-PLC Y-box" evidence="22">
    <location>
        <begin position="531"/>
        <end position="647"/>
    </location>
</feature>